<evidence type="ECO:0000313" key="3">
    <source>
        <dbReference type="Proteomes" id="UP001499967"/>
    </source>
</evidence>
<feature type="region of interest" description="Disordered" evidence="1">
    <location>
        <begin position="21"/>
        <end position="45"/>
    </location>
</feature>
<dbReference type="EMBL" id="BAAAHP010000058">
    <property type="protein sequence ID" value="GAA0932503.1"/>
    <property type="molecule type" value="Genomic_DNA"/>
</dbReference>
<protein>
    <submittedName>
        <fullName evidence="2">Uncharacterized protein</fullName>
    </submittedName>
</protein>
<evidence type="ECO:0000313" key="2">
    <source>
        <dbReference type="EMBL" id="GAA0932503.1"/>
    </source>
</evidence>
<accession>A0ABP4A717</accession>
<gene>
    <name evidence="2" type="ORF">GCM10009559_21540</name>
</gene>
<proteinExistence type="predicted"/>
<comment type="caution">
    <text evidence="2">The sequence shown here is derived from an EMBL/GenBank/DDBJ whole genome shotgun (WGS) entry which is preliminary data.</text>
</comment>
<organism evidence="2 3">
    <name type="scientific">Pseudonocardia zijingensis</name>
    <dbReference type="NCBI Taxonomy" id="153376"/>
    <lineage>
        <taxon>Bacteria</taxon>
        <taxon>Bacillati</taxon>
        <taxon>Actinomycetota</taxon>
        <taxon>Actinomycetes</taxon>
        <taxon>Pseudonocardiales</taxon>
        <taxon>Pseudonocardiaceae</taxon>
        <taxon>Pseudonocardia</taxon>
    </lineage>
</organism>
<keyword evidence="3" id="KW-1185">Reference proteome</keyword>
<sequence>MSRSSPAARFSRHHVTYAIGARPTRALNRRTSVGRETPASAARRSFVQGAAGSEWTARNAAAVTGSPSAPGQDPQVASAIQARIM</sequence>
<feature type="region of interest" description="Disordered" evidence="1">
    <location>
        <begin position="61"/>
        <end position="85"/>
    </location>
</feature>
<name>A0ABP4A717_9PSEU</name>
<evidence type="ECO:0000256" key="1">
    <source>
        <dbReference type="SAM" id="MobiDB-lite"/>
    </source>
</evidence>
<reference evidence="3" key="1">
    <citation type="journal article" date="2019" name="Int. J. Syst. Evol. Microbiol.">
        <title>The Global Catalogue of Microorganisms (GCM) 10K type strain sequencing project: providing services to taxonomists for standard genome sequencing and annotation.</title>
        <authorList>
            <consortium name="The Broad Institute Genomics Platform"/>
            <consortium name="The Broad Institute Genome Sequencing Center for Infectious Disease"/>
            <person name="Wu L."/>
            <person name="Ma J."/>
        </authorList>
    </citation>
    <scope>NUCLEOTIDE SEQUENCE [LARGE SCALE GENOMIC DNA]</scope>
    <source>
        <strain evidence="3">JCM 11117</strain>
    </source>
</reference>
<dbReference type="Proteomes" id="UP001499967">
    <property type="component" value="Unassembled WGS sequence"/>
</dbReference>